<evidence type="ECO:0000313" key="3">
    <source>
        <dbReference type="Proteomes" id="UP000076038"/>
    </source>
</evidence>
<dbReference type="OrthoDB" id="495620at2"/>
<dbReference type="AlphaFoldDB" id="A0A143QFR2"/>
<evidence type="ECO:0000259" key="1">
    <source>
        <dbReference type="Pfam" id="PF12697"/>
    </source>
</evidence>
<dbReference type="Pfam" id="PF12697">
    <property type="entry name" value="Abhydrolase_6"/>
    <property type="match status" value="1"/>
</dbReference>
<sequence>MNSENWVRLGSVDTWYAEVGDGEPLVLLHPGGADARALDVTVAGLSSAFRVLTPERRGHGRTPDVSGPGLFSELTFSDMVDDTIAFIEQVVGRRTRLAGCSDGGVVALLVALQRPDLVDRLACVASVFHRDGWGGGLSGLGDADRSDFVRRLDDMHSADPALTASDLAELSVRTLVMIGDDDEVSIEHAAEFYRSMPVAELAIVPGTSHGVLVEKPALSNAILLDFFTRDAVQTFAPIRRA</sequence>
<name>A0A143QFR2_RHOFA</name>
<dbReference type="PANTHER" id="PTHR43433">
    <property type="entry name" value="HYDROLASE, ALPHA/BETA FOLD FAMILY PROTEIN"/>
    <property type="match status" value="1"/>
</dbReference>
<dbReference type="KEGG" id="rhs:A3Q41_00352"/>
<keyword evidence="3" id="KW-1185">Reference proteome</keyword>
<keyword evidence="2" id="KW-0378">Hydrolase</keyword>
<dbReference type="SUPFAM" id="SSF53474">
    <property type="entry name" value="alpha/beta-Hydrolases"/>
    <property type="match status" value="1"/>
</dbReference>
<dbReference type="InterPro" id="IPR029058">
    <property type="entry name" value="AB_hydrolase_fold"/>
</dbReference>
<dbReference type="PANTHER" id="PTHR43433:SF5">
    <property type="entry name" value="AB HYDROLASE-1 DOMAIN-CONTAINING PROTEIN"/>
    <property type="match status" value="1"/>
</dbReference>
<dbReference type="GO" id="GO:0016787">
    <property type="term" value="F:hydrolase activity"/>
    <property type="evidence" value="ECO:0007669"/>
    <property type="project" value="UniProtKB-KW"/>
</dbReference>
<evidence type="ECO:0000313" key="2">
    <source>
        <dbReference type="EMBL" id="AMY21676.1"/>
    </source>
</evidence>
<dbReference type="EC" id="3.-.-.-" evidence="2"/>
<reference evidence="3" key="2">
    <citation type="submission" date="2016-04" db="EMBL/GenBank/DDBJ databases">
        <title>Complete Genome and Plasmid Sequences for Rhodococcus fascians D188 and Draft Sequences for Rhodococcus spp. Isolates PBTS 1 and PBTS 2.</title>
        <authorList>
            <person name="Stamer R."/>
            <person name="Vereecke D."/>
            <person name="Zhang Y."/>
            <person name="Schilkey F."/>
            <person name="Devitt N."/>
            <person name="Randall J."/>
        </authorList>
    </citation>
    <scope>NUCLEOTIDE SEQUENCE [LARGE SCALE GENOMIC DNA]</scope>
    <source>
        <strain evidence="3">PBTS2</strain>
    </source>
</reference>
<protein>
    <submittedName>
        <fullName evidence="2">AB hydrolase superfamily protein YvaM</fullName>
        <ecNumber evidence="2">3.-.-.-</ecNumber>
    </submittedName>
</protein>
<accession>A0A143QFR2</accession>
<organism evidence="2 3">
    <name type="scientific">Rhodococcoides fascians</name>
    <name type="common">Rhodococcus fascians</name>
    <dbReference type="NCBI Taxonomy" id="1828"/>
    <lineage>
        <taxon>Bacteria</taxon>
        <taxon>Bacillati</taxon>
        <taxon>Actinomycetota</taxon>
        <taxon>Actinomycetes</taxon>
        <taxon>Mycobacteriales</taxon>
        <taxon>Nocardiaceae</taxon>
        <taxon>Rhodococcoides</taxon>
    </lineage>
</organism>
<dbReference type="RefSeq" id="WP_063216067.1">
    <property type="nucleotide sequence ID" value="NZ_CP015220.1"/>
</dbReference>
<feature type="domain" description="AB hydrolase-1" evidence="1">
    <location>
        <begin position="25"/>
        <end position="217"/>
    </location>
</feature>
<proteinExistence type="predicted"/>
<dbReference type="InterPro" id="IPR000073">
    <property type="entry name" value="AB_hydrolase_1"/>
</dbReference>
<dbReference type="EMBL" id="CP015220">
    <property type="protein sequence ID" value="AMY21676.1"/>
    <property type="molecule type" value="Genomic_DNA"/>
</dbReference>
<dbReference type="PRINTS" id="PR00111">
    <property type="entry name" value="ABHYDROLASE"/>
</dbReference>
<gene>
    <name evidence="2" type="primary">yvaM_1</name>
    <name evidence="2" type="ORF">A3Q41_00352</name>
</gene>
<dbReference type="InterPro" id="IPR050471">
    <property type="entry name" value="AB_hydrolase"/>
</dbReference>
<dbReference type="Proteomes" id="UP000076038">
    <property type="component" value="Chromosome"/>
</dbReference>
<dbReference type="Gene3D" id="3.40.50.1820">
    <property type="entry name" value="alpha/beta hydrolase"/>
    <property type="match status" value="2"/>
</dbReference>
<dbReference type="PATRIC" id="fig|1653479.3.peg.353"/>
<reference evidence="2 3" key="1">
    <citation type="journal article" date="2016" name="Genome Announc.">
        <title>Complete Genome and Plasmid Sequences for Rhodococcus fascians D188 and Draft Sequences for Rhodococcus Isolates PBTS 1 and PBTS 2.</title>
        <authorList>
            <person name="Stamler R.A."/>
            <person name="Vereecke D."/>
            <person name="Zhang Y."/>
            <person name="Schilkey F."/>
            <person name="Devitt N."/>
            <person name="Randall J.J."/>
        </authorList>
    </citation>
    <scope>NUCLEOTIDE SEQUENCE [LARGE SCALE GENOMIC DNA]</scope>
    <source>
        <strain evidence="2 3">PBTS2</strain>
    </source>
</reference>